<dbReference type="Gene3D" id="1.20.140.30">
    <property type="entry name" value="MOB kinase activator"/>
    <property type="match status" value="1"/>
</dbReference>
<keyword evidence="3" id="KW-1185">Reference proteome</keyword>
<accession>A0A1X7VRQ5</accession>
<feature type="binding site" evidence="1">
    <location>
        <position position="167"/>
    </location>
    <ligand>
        <name>Zn(2+)</name>
        <dbReference type="ChEBI" id="CHEBI:29105"/>
    </ligand>
</feature>
<dbReference type="PANTHER" id="PTHR22599">
    <property type="entry name" value="MPS ONE BINDER KINASE ACTIVATOR-LIKE MOB"/>
    <property type="match status" value="1"/>
</dbReference>
<gene>
    <name evidence="2" type="primary">100641580</name>
</gene>
<evidence type="ECO:0000256" key="1">
    <source>
        <dbReference type="PIRSR" id="PIRSR605301-1"/>
    </source>
</evidence>
<dbReference type="KEGG" id="aqu:100641580"/>
<feature type="binding site" evidence="1">
    <location>
        <position position="80"/>
    </location>
    <ligand>
        <name>Zn(2+)</name>
        <dbReference type="ChEBI" id="CHEBI:29105"/>
    </ligand>
</feature>
<name>A0A1X7VRQ5_AMPQE</name>
<dbReference type="FunFam" id="1.20.140.30:FF:000001">
    <property type="entry name" value="MOB kinase activator 1A"/>
    <property type="match status" value="1"/>
</dbReference>
<dbReference type="InParanoid" id="A0A1X7VRQ5"/>
<dbReference type="InterPro" id="IPR036703">
    <property type="entry name" value="MOB_kinase_act_sf"/>
</dbReference>
<reference evidence="3" key="1">
    <citation type="journal article" date="2010" name="Nature">
        <title>The Amphimedon queenslandica genome and the evolution of animal complexity.</title>
        <authorList>
            <person name="Srivastava M."/>
            <person name="Simakov O."/>
            <person name="Chapman J."/>
            <person name="Fahey B."/>
            <person name="Gauthier M.E."/>
            <person name="Mitros T."/>
            <person name="Richards G.S."/>
            <person name="Conaco C."/>
            <person name="Dacre M."/>
            <person name="Hellsten U."/>
            <person name="Larroux C."/>
            <person name="Putnam N.H."/>
            <person name="Stanke M."/>
            <person name="Adamska M."/>
            <person name="Darling A."/>
            <person name="Degnan S.M."/>
            <person name="Oakley T.H."/>
            <person name="Plachetzki D.C."/>
            <person name="Zhai Y."/>
            <person name="Adamski M."/>
            <person name="Calcino A."/>
            <person name="Cummins S.F."/>
            <person name="Goodstein D.M."/>
            <person name="Harris C."/>
            <person name="Jackson D.J."/>
            <person name="Leys S.P."/>
            <person name="Shu S."/>
            <person name="Woodcroft B.J."/>
            <person name="Vervoort M."/>
            <person name="Kosik K.S."/>
            <person name="Manning G."/>
            <person name="Degnan B.M."/>
            <person name="Rokhsar D.S."/>
        </authorList>
    </citation>
    <scope>NUCLEOTIDE SEQUENCE [LARGE SCALE GENOMIC DNA]</scope>
</reference>
<dbReference type="AlphaFoldDB" id="A0A1X7VRQ5"/>
<reference evidence="2" key="2">
    <citation type="submission" date="2017-05" db="UniProtKB">
        <authorList>
            <consortium name="EnsemblMetazoa"/>
        </authorList>
    </citation>
    <scope>IDENTIFICATION</scope>
</reference>
<dbReference type="OrthoDB" id="8170117at2759"/>
<sequence>MSSFFLNMRNVSKTVKQKRLPDGSAGHDLLKHAAQTLGSGNIKEAVKLPDGEDLNEWIAVNTVDFFNQINMLYGTITEKCTSESCPVMSAGPKFEYHWADGTNVKKPIKCSAPKYIDYLMTWVQEQLDDEAIFPSRTGVDFPRNFITVAKTILKRLFRVYAHVYHAHFEDILSLKEEAHLNTSFKHLMYFVHEFNLIDKRELTPMQDLIDKMLK</sequence>
<evidence type="ECO:0000313" key="3">
    <source>
        <dbReference type="Proteomes" id="UP000007879"/>
    </source>
</evidence>
<proteinExistence type="predicted"/>
<dbReference type="Proteomes" id="UP000007879">
    <property type="component" value="Unassembled WGS sequence"/>
</dbReference>
<protein>
    <submittedName>
        <fullName evidence="2">Uncharacterized protein</fullName>
    </submittedName>
</protein>
<evidence type="ECO:0000313" key="2">
    <source>
        <dbReference type="EnsemblMetazoa" id="Aqu2.1.42093_001"/>
    </source>
</evidence>
<dbReference type="InterPro" id="IPR005301">
    <property type="entry name" value="MOB_kinase_act_fam"/>
</dbReference>
<dbReference type="OMA" id="VDNEQMF"/>
<dbReference type="STRING" id="400682.A0A1X7VRQ5"/>
<dbReference type="EnsemblMetazoa" id="Aqu2.1.42093_001">
    <property type="protein sequence ID" value="Aqu2.1.42093_001"/>
    <property type="gene ID" value="Aqu2.1.42093"/>
</dbReference>
<dbReference type="eggNOG" id="KOG0440">
    <property type="taxonomic scope" value="Eukaryota"/>
</dbReference>
<keyword evidence="1" id="KW-0479">Metal-binding</keyword>
<dbReference type="EnsemblMetazoa" id="XM_003383082.3">
    <property type="protein sequence ID" value="XP_003383130.1"/>
    <property type="gene ID" value="LOC100641580"/>
</dbReference>
<feature type="binding site" evidence="1">
    <location>
        <position position="85"/>
    </location>
    <ligand>
        <name>Zn(2+)</name>
        <dbReference type="ChEBI" id="CHEBI:29105"/>
    </ligand>
</feature>
<dbReference type="SUPFAM" id="SSF101152">
    <property type="entry name" value="Mob1/phocein"/>
    <property type="match status" value="1"/>
</dbReference>
<dbReference type="Pfam" id="PF03637">
    <property type="entry name" value="Mob1_phocein"/>
    <property type="match status" value="1"/>
</dbReference>
<feature type="binding site" evidence="1">
    <location>
        <position position="162"/>
    </location>
    <ligand>
        <name>Zn(2+)</name>
        <dbReference type="ChEBI" id="CHEBI:29105"/>
    </ligand>
</feature>
<keyword evidence="1" id="KW-0862">Zinc</keyword>
<dbReference type="SMART" id="SM01388">
    <property type="entry name" value="Mob1_phocein"/>
    <property type="match status" value="1"/>
</dbReference>
<organism evidence="2">
    <name type="scientific">Amphimedon queenslandica</name>
    <name type="common">Sponge</name>
    <dbReference type="NCBI Taxonomy" id="400682"/>
    <lineage>
        <taxon>Eukaryota</taxon>
        <taxon>Metazoa</taxon>
        <taxon>Porifera</taxon>
        <taxon>Demospongiae</taxon>
        <taxon>Heteroscleromorpha</taxon>
        <taxon>Haplosclerida</taxon>
        <taxon>Niphatidae</taxon>
        <taxon>Amphimedon</taxon>
    </lineage>
</organism>